<name>A0AAD1RFY4_PELCU</name>
<sequence>MPKTHLAITYHTLTSANLLIAQHWKFKKPPDLTYLLNQITLNWTYEAMHQHQFGPKQVLAKAKTLWDTFTQDR</sequence>
<dbReference type="AlphaFoldDB" id="A0AAD1RFY4"/>
<accession>A0AAD1RFY4</accession>
<dbReference type="EMBL" id="OW240913">
    <property type="protein sequence ID" value="CAH2252117.1"/>
    <property type="molecule type" value="Genomic_DNA"/>
</dbReference>
<dbReference type="Proteomes" id="UP001295444">
    <property type="component" value="Chromosome 02"/>
</dbReference>
<evidence type="ECO:0000313" key="2">
    <source>
        <dbReference type="Proteomes" id="UP001295444"/>
    </source>
</evidence>
<feature type="non-terminal residue" evidence="1">
    <location>
        <position position="73"/>
    </location>
</feature>
<gene>
    <name evidence="1" type="ORF">PECUL_23A037548</name>
</gene>
<keyword evidence="2" id="KW-1185">Reference proteome</keyword>
<protein>
    <submittedName>
        <fullName evidence="1">Uncharacterized protein</fullName>
    </submittedName>
</protein>
<proteinExistence type="predicted"/>
<organism evidence="1 2">
    <name type="scientific">Pelobates cultripes</name>
    <name type="common">Western spadefoot toad</name>
    <dbReference type="NCBI Taxonomy" id="61616"/>
    <lineage>
        <taxon>Eukaryota</taxon>
        <taxon>Metazoa</taxon>
        <taxon>Chordata</taxon>
        <taxon>Craniata</taxon>
        <taxon>Vertebrata</taxon>
        <taxon>Euteleostomi</taxon>
        <taxon>Amphibia</taxon>
        <taxon>Batrachia</taxon>
        <taxon>Anura</taxon>
        <taxon>Pelobatoidea</taxon>
        <taxon>Pelobatidae</taxon>
        <taxon>Pelobates</taxon>
    </lineage>
</organism>
<reference evidence="1" key="1">
    <citation type="submission" date="2022-03" db="EMBL/GenBank/DDBJ databases">
        <authorList>
            <person name="Alioto T."/>
            <person name="Alioto T."/>
            <person name="Gomez Garrido J."/>
        </authorList>
    </citation>
    <scope>NUCLEOTIDE SEQUENCE</scope>
</reference>
<evidence type="ECO:0000313" key="1">
    <source>
        <dbReference type="EMBL" id="CAH2252117.1"/>
    </source>
</evidence>